<dbReference type="Proteomes" id="UP000485058">
    <property type="component" value="Unassembled WGS sequence"/>
</dbReference>
<dbReference type="GO" id="GO:0016887">
    <property type="term" value="F:ATP hydrolysis activity"/>
    <property type="evidence" value="ECO:0007669"/>
    <property type="project" value="InterPro"/>
</dbReference>
<keyword evidence="2" id="KW-0547">Nucleotide-binding</keyword>
<reference evidence="4 5" key="1">
    <citation type="submission" date="2020-02" db="EMBL/GenBank/DDBJ databases">
        <title>Draft genome sequence of Haematococcus lacustris strain NIES-144.</title>
        <authorList>
            <person name="Morimoto D."/>
            <person name="Nakagawa S."/>
            <person name="Yoshida T."/>
            <person name="Sawayama S."/>
        </authorList>
    </citation>
    <scope>NUCLEOTIDE SEQUENCE [LARGE SCALE GENOMIC DNA]</scope>
    <source>
        <strain evidence="4 5">NIES-144</strain>
    </source>
</reference>
<dbReference type="Gene3D" id="3.40.50.300">
    <property type="entry name" value="P-loop containing nucleotide triphosphate hydrolases"/>
    <property type="match status" value="1"/>
</dbReference>
<feature type="non-terminal residue" evidence="4">
    <location>
        <position position="1"/>
    </location>
</feature>
<accession>A0A699Z1P6</accession>
<proteinExistence type="inferred from homology"/>
<evidence type="ECO:0000256" key="3">
    <source>
        <dbReference type="ARBA" id="ARBA00022840"/>
    </source>
</evidence>
<dbReference type="EMBL" id="BLLF01000223">
    <property type="protein sequence ID" value="GFH09302.1"/>
    <property type="molecule type" value="Genomic_DNA"/>
</dbReference>
<keyword evidence="3" id="KW-0067">ATP-binding</keyword>
<dbReference type="GO" id="GO:0005524">
    <property type="term" value="F:ATP binding"/>
    <property type="evidence" value="ECO:0007669"/>
    <property type="project" value="UniProtKB-KW"/>
</dbReference>
<dbReference type="PANTHER" id="PTHR12169:SF29">
    <property type="entry name" value="AFG1-LIKE ATPASE FAMILY PROTEIN"/>
    <property type="match status" value="1"/>
</dbReference>
<dbReference type="InterPro" id="IPR027417">
    <property type="entry name" value="P-loop_NTPase"/>
</dbReference>
<comment type="caution">
    <text evidence="4">The sequence shown here is derived from an EMBL/GenBank/DDBJ whole genome shotgun (WGS) entry which is preliminary data.</text>
</comment>
<evidence type="ECO:0000256" key="2">
    <source>
        <dbReference type="ARBA" id="ARBA00022741"/>
    </source>
</evidence>
<evidence type="ECO:0000256" key="1">
    <source>
        <dbReference type="ARBA" id="ARBA00010322"/>
    </source>
</evidence>
<protein>
    <submittedName>
        <fullName evidence="4">Uncharacterized protein</fullName>
    </submittedName>
</protein>
<name>A0A699Z1P6_HAELA</name>
<comment type="similarity">
    <text evidence="1">Belongs to the AFG1 ATPase family.</text>
</comment>
<evidence type="ECO:0000313" key="4">
    <source>
        <dbReference type="EMBL" id="GFH09302.1"/>
    </source>
</evidence>
<gene>
    <name evidence="4" type="ORF">HaLaN_04412</name>
</gene>
<dbReference type="GO" id="GO:0005739">
    <property type="term" value="C:mitochondrion"/>
    <property type="evidence" value="ECO:0007669"/>
    <property type="project" value="TreeGrafter"/>
</dbReference>
<organism evidence="4 5">
    <name type="scientific">Haematococcus lacustris</name>
    <name type="common">Green alga</name>
    <name type="synonym">Haematococcus pluvialis</name>
    <dbReference type="NCBI Taxonomy" id="44745"/>
    <lineage>
        <taxon>Eukaryota</taxon>
        <taxon>Viridiplantae</taxon>
        <taxon>Chlorophyta</taxon>
        <taxon>core chlorophytes</taxon>
        <taxon>Chlorophyceae</taxon>
        <taxon>CS clade</taxon>
        <taxon>Chlamydomonadales</taxon>
        <taxon>Haematococcaceae</taxon>
        <taxon>Haematococcus</taxon>
    </lineage>
</organism>
<dbReference type="InterPro" id="IPR005654">
    <property type="entry name" value="ATPase_AFG1-like"/>
</dbReference>
<dbReference type="PANTHER" id="PTHR12169">
    <property type="entry name" value="ATPASE N2B"/>
    <property type="match status" value="1"/>
</dbReference>
<sequence length="686" mass="74123">MNKAAAAAAAQGLAQGRALIDLLFLPAASCSFPRELPSTIWKCLSDQANRHAAPSAGSSACTLPGRAQLAHRGLIKSVGCAGLPLNLLRHQSSTAQAAKTAPKQHVYTQGVHAHTLGQSDIMSNSALGPQALPAALAAVGMPAQPALSQQGPAALYWRGREAGLYRPDPRQELTVQMLQELYDALAVTAAKHPTKPRSHPPSGLTMARGGFWEGISNLIVGGHRSSHGAGRHHKAHAHVKGLYMYGGVGVGKTMLMDVFVASSPPDYKVLRTHFHDFMLDVHMKLRKYKGDTDPLLRVADSIAKSAHVLALDEFFVTDVADAMILNRLFGRLWDRSLVLVATSNRPPDKLYEGGLQRNLFMPFIHRLKAECKTHDMASTTDYRKLASTQKGLYFTDPLTREQDLQEEFEDSAEFVPSAPCSVEVQMGRSIQVPRAAGEDQHAAAHAFPCRDQYPLPLLMVMTPHAAALLAVSMSAMPCIMVGMMTADVLHRSATGVGDIEDMREVEVWPWGVAQRPPARPLTTASERNAASAAAGPVDLCGRPVAAADYIALAKRFHTLAVAGLPLITAQQRSQAYRFVTLIDIMYEHKCCSPLKLLRSSCSPTSLHRQAEAAANPALKEQPDIVVDDNLGFAKDRTISRMTEMQSLEYLVAHAKHHAPQNLLALQEAQAKAAASANSQEHPAPAV</sequence>
<dbReference type="SUPFAM" id="SSF52540">
    <property type="entry name" value="P-loop containing nucleoside triphosphate hydrolases"/>
    <property type="match status" value="1"/>
</dbReference>
<keyword evidence="5" id="KW-1185">Reference proteome</keyword>
<dbReference type="Pfam" id="PF03969">
    <property type="entry name" value="AFG1_ATPase"/>
    <property type="match status" value="2"/>
</dbReference>
<dbReference type="NCBIfam" id="NF040713">
    <property type="entry name" value="ZapE"/>
    <property type="match status" value="1"/>
</dbReference>
<evidence type="ECO:0000313" key="5">
    <source>
        <dbReference type="Proteomes" id="UP000485058"/>
    </source>
</evidence>
<dbReference type="AlphaFoldDB" id="A0A699Z1P6"/>